<dbReference type="OrthoDB" id="649282at2"/>
<dbReference type="Pfam" id="PF00440">
    <property type="entry name" value="TetR_N"/>
    <property type="match status" value="1"/>
</dbReference>
<dbReference type="RefSeq" id="WP_115868063.1">
    <property type="nucleotide sequence ID" value="NZ_QREG01000008.1"/>
</dbReference>
<dbReference type="Proteomes" id="UP000256779">
    <property type="component" value="Unassembled WGS sequence"/>
</dbReference>
<keyword evidence="1" id="KW-0238">DNA-binding</keyword>
<organism evidence="3 4">
    <name type="scientific">Marinoscillum furvescens DSM 4134</name>
    <dbReference type="NCBI Taxonomy" id="1122208"/>
    <lineage>
        <taxon>Bacteria</taxon>
        <taxon>Pseudomonadati</taxon>
        <taxon>Bacteroidota</taxon>
        <taxon>Cytophagia</taxon>
        <taxon>Cytophagales</taxon>
        <taxon>Reichenbachiellaceae</taxon>
        <taxon>Marinoscillum</taxon>
    </lineage>
</organism>
<proteinExistence type="predicted"/>
<protein>
    <submittedName>
        <fullName evidence="3">TetR family transcriptional regulator</fullName>
    </submittedName>
</protein>
<gene>
    <name evidence="3" type="ORF">C7460_108153</name>
</gene>
<dbReference type="Gene3D" id="1.10.357.10">
    <property type="entry name" value="Tetracycline Repressor, domain 2"/>
    <property type="match status" value="1"/>
</dbReference>
<evidence type="ECO:0000313" key="4">
    <source>
        <dbReference type="Proteomes" id="UP000256779"/>
    </source>
</evidence>
<dbReference type="GO" id="GO:0003677">
    <property type="term" value="F:DNA binding"/>
    <property type="evidence" value="ECO:0007669"/>
    <property type="project" value="UniProtKB-KW"/>
</dbReference>
<evidence type="ECO:0000313" key="3">
    <source>
        <dbReference type="EMBL" id="RED99533.1"/>
    </source>
</evidence>
<comment type="caution">
    <text evidence="3">The sequence shown here is derived from an EMBL/GenBank/DDBJ whole genome shotgun (WGS) entry which is preliminary data.</text>
</comment>
<name>A0A3D9L3B0_MARFU</name>
<dbReference type="SUPFAM" id="SSF46689">
    <property type="entry name" value="Homeodomain-like"/>
    <property type="match status" value="1"/>
</dbReference>
<evidence type="ECO:0000256" key="1">
    <source>
        <dbReference type="ARBA" id="ARBA00023125"/>
    </source>
</evidence>
<keyword evidence="4" id="KW-1185">Reference proteome</keyword>
<dbReference type="InterPro" id="IPR009057">
    <property type="entry name" value="Homeodomain-like_sf"/>
</dbReference>
<sequence>MTVLQLRIHENLYIKDPQSSTLGKKIVAEAIKQIDLLGFEAFTFRKLSLAIHSTEASIYRYFENKHRLLIYLITWYWSWLEYRIQLVTQNLPEPTDRLKAVLKEITNRHQQDDSFPDIDENALNRIVIAESDKTYRIKQVDQYNEDGLFRGYKSLCSYLARLISEINPSYKYPHALASTVLEASTQQLFFAEHLPSLSEVSQSKDPYVSNYNFLQELIFQTIDTSA</sequence>
<dbReference type="InterPro" id="IPR001647">
    <property type="entry name" value="HTH_TetR"/>
</dbReference>
<feature type="domain" description="HTH tetR-type" evidence="2">
    <location>
        <begin position="26"/>
        <end position="70"/>
    </location>
</feature>
<dbReference type="EMBL" id="QREG01000008">
    <property type="protein sequence ID" value="RED99533.1"/>
    <property type="molecule type" value="Genomic_DNA"/>
</dbReference>
<dbReference type="AlphaFoldDB" id="A0A3D9L3B0"/>
<evidence type="ECO:0000259" key="2">
    <source>
        <dbReference type="Pfam" id="PF00440"/>
    </source>
</evidence>
<reference evidence="3 4" key="1">
    <citation type="submission" date="2018-07" db="EMBL/GenBank/DDBJ databases">
        <title>Genomic Encyclopedia of Type Strains, Phase IV (KMG-IV): sequencing the most valuable type-strain genomes for metagenomic binning, comparative biology and taxonomic classification.</title>
        <authorList>
            <person name="Goeker M."/>
        </authorList>
    </citation>
    <scope>NUCLEOTIDE SEQUENCE [LARGE SCALE GENOMIC DNA]</scope>
    <source>
        <strain evidence="3 4">DSM 4134</strain>
    </source>
</reference>
<accession>A0A3D9L3B0</accession>